<keyword evidence="1" id="KW-0732">Signal</keyword>
<keyword evidence="3" id="KW-1185">Reference proteome</keyword>
<organism evidence="2 3">
    <name type="scientific">Actinomadura parmotrematis</name>
    <dbReference type="NCBI Taxonomy" id="2864039"/>
    <lineage>
        <taxon>Bacteria</taxon>
        <taxon>Bacillati</taxon>
        <taxon>Actinomycetota</taxon>
        <taxon>Actinomycetes</taxon>
        <taxon>Streptosporangiales</taxon>
        <taxon>Thermomonosporaceae</taxon>
        <taxon>Actinomadura</taxon>
    </lineage>
</organism>
<evidence type="ECO:0000313" key="2">
    <source>
        <dbReference type="EMBL" id="MBW8485882.1"/>
    </source>
</evidence>
<dbReference type="EMBL" id="JAIBOA010000019">
    <property type="protein sequence ID" value="MBW8485882.1"/>
    <property type="molecule type" value="Genomic_DNA"/>
</dbReference>
<name>A0ABS7FZK7_9ACTN</name>
<gene>
    <name evidence="2" type="ORF">K1Y72_26120</name>
</gene>
<comment type="caution">
    <text evidence="2">The sequence shown here is derived from an EMBL/GenBank/DDBJ whole genome shotgun (WGS) entry which is preliminary data.</text>
</comment>
<dbReference type="RefSeq" id="WP_220169123.1">
    <property type="nucleotide sequence ID" value="NZ_JAIBOA010000019.1"/>
</dbReference>
<evidence type="ECO:0000256" key="1">
    <source>
        <dbReference type="SAM" id="SignalP"/>
    </source>
</evidence>
<feature type="signal peptide" evidence="1">
    <location>
        <begin position="1"/>
        <end position="26"/>
    </location>
</feature>
<feature type="chain" id="PRO_5047527685" evidence="1">
    <location>
        <begin position="27"/>
        <end position="187"/>
    </location>
</feature>
<reference evidence="2 3" key="1">
    <citation type="submission" date="2021-07" db="EMBL/GenBank/DDBJ databases">
        <title>Actinomadura sp. PM05-2 isolated from lichen.</title>
        <authorList>
            <person name="Somphong A."/>
            <person name="Phongsopitanun W."/>
            <person name="Tanasupawat S."/>
            <person name="Peongsungnone V."/>
        </authorList>
    </citation>
    <scope>NUCLEOTIDE SEQUENCE [LARGE SCALE GENOMIC DNA]</scope>
    <source>
        <strain evidence="2 3">PM05-2</strain>
    </source>
</reference>
<dbReference type="Proteomes" id="UP000774570">
    <property type="component" value="Unassembled WGS sequence"/>
</dbReference>
<proteinExistence type="predicted"/>
<protein>
    <submittedName>
        <fullName evidence="2">Uncharacterized protein</fullName>
    </submittedName>
</protein>
<evidence type="ECO:0000313" key="3">
    <source>
        <dbReference type="Proteomes" id="UP000774570"/>
    </source>
</evidence>
<sequence>MGVLKFAAVAAAAVLGAGVAAGPASAAPPVPDEVESAWVAHRLITLYVDTPDGPDAGPSDARPDADVFLTAPQDPANPLDPGVVIPSPPAPQPIIVPVHDTVLDGPHGPADCFGVQVLPAAGARPGTVLTRPDPNGGATLAYAVVVGGHRVALTSGPVIRLAAKVGLVTLDRSWPGYGGTCWTGARR</sequence>
<accession>A0ABS7FZK7</accession>